<evidence type="ECO:0000256" key="2">
    <source>
        <dbReference type="ARBA" id="ARBA00023136"/>
    </source>
</evidence>
<feature type="transmembrane region" description="Helical" evidence="3">
    <location>
        <begin position="273"/>
        <end position="292"/>
    </location>
</feature>
<dbReference type="Proteomes" id="UP000095488">
    <property type="component" value="Unassembled WGS sequence"/>
</dbReference>
<organism evidence="4 5">
    <name type="scientific">Sarcina ventriculi</name>
    <name type="common">Clostridium ventriculi</name>
    <dbReference type="NCBI Taxonomy" id="1267"/>
    <lineage>
        <taxon>Bacteria</taxon>
        <taxon>Bacillati</taxon>
        <taxon>Bacillota</taxon>
        <taxon>Clostridia</taxon>
        <taxon>Eubacteriales</taxon>
        <taxon>Clostridiaceae</taxon>
        <taxon>Sarcina</taxon>
    </lineage>
</organism>
<evidence type="ECO:0000256" key="3">
    <source>
        <dbReference type="SAM" id="Phobius"/>
    </source>
</evidence>
<feature type="transmembrane region" description="Helical" evidence="3">
    <location>
        <begin position="304"/>
        <end position="330"/>
    </location>
</feature>
<dbReference type="PIRSF" id="PIRSF005690">
    <property type="entry name" value="GerBA"/>
    <property type="match status" value="1"/>
</dbReference>
<dbReference type="Pfam" id="PF03323">
    <property type="entry name" value="GerA"/>
    <property type="match status" value="1"/>
</dbReference>
<accession>A0ABP2ANW2</accession>
<name>A0ABP2ANW2_SARVE</name>
<comment type="similarity">
    <text evidence="1">Belongs to the GerABKA family.</text>
</comment>
<protein>
    <submittedName>
        <fullName evidence="4">Bacillus/Clostridium GerA spore germination protein</fullName>
    </submittedName>
</protein>
<keyword evidence="3" id="KW-0812">Transmembrane</keyword>
<dbReference type="InterPro" id="IPR004995">
    <property type="entry name" value="Spore_Ger"/>
</dbReference>
<comment type="caution">
    <text evidence="4">The sequence shown here is derived from an EMBL/GenBank/DDBJ whole genome shotgun (WGS) entry which is preliminary data.</text>
</comment>
<keyword evidence="3" id="KW-1133">Transmembrane helix</keyword>
<sequence length="472" mass="52685">MKKQLDFLSDKFKNSFDVKKREIETALGPATLMFTDTLCSTQFISEYIIKPLTIVMDGIKTEDDIIKRVLNINSADYVKDDNDAILHVLSGDVVIIFHDKEKSIFCEVKGYTRRSVSIPVTEAGLKGPREGFTEAFVDNVTLIRRRVKNAALKFEAIYVGKETQTVVTLTYIEGVAPKEIVDSVRKTLKTLDYNFVLDSNYIEAKLRAKRTLFDTVGYTEKADDATAKILEGRVAVIVDGTPFVITVPSYFIENFQVPDDFYLNRYFATFTRTLRWIAFFIALFLPGLYVAVTTHHFSVLPTTFIFRLAVSRVGVPFPTIAEVLIIMFLFQLIKEAGLRLPQPIGTSMSLVASFVLGSSAVAAGVASTITIIVVCIAAVCYFLIPRLYAAVSLWSFVVAIFGALYGFPGIIFIGLIILAHLSNLYTCEHPYLFPVGTLGEHKFQDLLSRGSLEKISGHIVKEVHEKNGKSKK</sequence>
<reference evidence="4 5" key="1">
    <citation type="submission" date="2015-09" db="EMBL/GenBank/DDBJ databases">
        <authorList>
            <consortium name="Pathogen Informatics"/>
            <person name="Wu L."/>
            <person name="Ma J."/>
        </authorList>
    </citation>
    <scope>NUCLEOTIDE SEQUENCE [LARGE SCALE GENOMIC DNA]</scope>
    <source>
        <strain evidence="4 5">2789STDY5834858</strain>
    </source>
</reference>
<dbReference type="PANTHER" id="PTHR22550:SF5">
    <property type="entry name" value="LEUCINE ZIPPER PROTEIN 4"/>
    <property type="match status" value="1"/>
</dbReference>
<dbReference type="EMBL" id="CYZR01000003">
    <property type="protein sequence ID" value="CUN75398.1"/>
    <property type="molecule type" value="Genomic_DNA"/>
</dbReference>
<dbReference type="PANTHER" id="PTHR22550">
    <property type="entry name" value="SPORE GERMINATION PROTEIN"/>
    <property type="match status" value="1"/>
</dbReference>
<evidence type="ECO:0000313" key="5">
    <source>
        <dbReference type="Proteomes" id="UP000095488"/>
    </source>
</evidence>
<keyword evidence="2 3" id="KW-0472">Membrane</keyword>
<dbReference type="RefSeq" id="WP_055258252.1">
    <property type="nucleotide sequence ID" value="NZ_BCMV01000052.1"/>
</dbReference>
<evidence type="ECO:0000256" key="1">
    <source>
        <dbReference type="ARBA" id="ARBA00005278"/>
    </source>
</evidence>
<keyword evidence="5" id="KW-1185">Reference proteome</keyword>
<gene>
    <name evidence="4" type="ORF">ERS852473_00995</name>
</gene>
<feature type="transmembrane region" description="Helical" evidence="3">
    <location>
        <begin position="351"/>
        <end position="384"/>
    </location>
</feature>
<dbReference type="InterPro" id="IPR050768">
    <property type="entry name" value="UPF0353/GerABKA_families"/>
</dbReference>
<evidence type="ECO:0000313" key="4">
    <source>
        <dbReference type="EMBL" id="CUN75398.1"/>
    </source>
</evidence>
<proteinExistence type="inferred from homology"/>
<feature type="transmembrane region" description="Helical" evidence="3">
    <location>
        <begin position="396"/>
        <end position="419"/>
    </location>
</feature>